<evidence type="ECO:0000313" key="2">
    <source>
        <dbReference type="EMBL" id="QND57676.1"/>
    </source>
</evidence>
<gene>
    <name evidence="2" type="ORF">HB778_14445</name>
</gene>
<dbReference type="EMBL" id="CP050296">
    <property type="protein sequence ID" value="QND57676.1"/>
    <property type="molecule type" value="Genomic_DNA"/>
</dbReference>
<dbReference type="AlphaFoldDB" id="A0A7G6ST44"/>
<dbReference type="RefSeq" id="WP_183464470.1">
    <property type="nucleotide sequence ID" value="NZ_CP050296.1"/>
</dbReference>
<evidence type="ECO:0000313" key="3">
    <source>
        <dbReference type="Proteomes" id="UP000515465"/>
    </source>
</evidence>
<organism evidence="2 3">
    <name type="scientific">Mesorhizobium huakuii</name>
    <dbReference type="NCBI Taxonomy" id="28104"/>
    <lineage>
        <taxon>Bacteria</taxon>
        <taxon>Pseudomonadati</taxon>
        <taxon>Pseudomonadota</taxon>
        <taxon>Alphaproteobacteria</taxon>
        <taxon>Hyphomicrobiales</taxon>
        <taxon>Phyllobacteriaceae</taxon>
        <taxon>Mesorhizobium</taxon>
    </lineage>
</organism>
<evidence type="ECO:0000259" key="1">
    <source>
        <dbReference type="Pfam" id="PF05729"/>
    </source>
</evidence>
<dbReference type="SUPFAM" id="SSF52540">
    <property type="entry name" value="P-loop containing nucleoside triphosphate hydrolases"/>
    <property type="match status" value="1"/>
</dbReference>
<feature type="domain" description="NACHT" evidence="1">
    <location>
        <begin position="40"/>
        <end position="183"/>
    </location>
</feature>
<dbReference type="Proteomes" id="UP000515465">
    <property type="component" value="Chromosome"/>
</dbReference>
<dbReference type="InterPro" id="IPR007111">
    <property type="entry name" value="NACHT_NTPase"/>
</dbReference>
<reference evidence="3" key="1">
    <citation type="journal article" date="2020" name="Mol. Plant Microbe">
        <title>Rhizobial microsymbionts of the narrowly endemic Oxytropis species growing in Kamchatka are characterized by significant genetic diversity and possess a set of genes that are associated with T3SS and T6SS secretion systems and can affect the development of symbiosis.</title>
        <authorList>
            <person name="Safronova V."/>
            <person name="Guro P."/>
            <person name="Sazanova A."/>
            <person name="Kuznetsova I."/>
            <person name="Belimov A."/>
            <person name="Yakubov V."/>
            <person name="Chirak E."/>
            <person name="Afonin A."/>
            <person name="Gogolev Y."/>
            <person name="Andronov E."/>
            <person name="Tikhonovich I."/>
        </authorList>
    </citation>
    <scope>NUCLEOTIDE SEQUENCE [LARGE SCALE GENOMIC DNA]</scope>
    <source>
        <strain evidence="3">583</strain>
    </source>
</reference>
<dbReference type="Pfam" id="PF05729">
    <property type="entry name" value="NACHT"/>
    <property type="match status" value="1"/>
</dbReference>
<dbReference type="Gene3D" id="3.40.50.300">
    <property type="entry name" value="P-loop containing nucleotide triphosphate hydrolases"/>
    <property type="match status" value="1"/>
</dbReference>
<protein>
    <submittedName>
        <fullName evidence="2">NACHT domain-containing protein</fullName>
    </submittedName>
</protein>
<accession>A0A7G6ST44</accession>
<dbReference type="PANTHER" id="PTHR46844">
    <property type="entry name" value="SLR5058 PROTEIN"/>
    <property type="match status" value="1"/>
</dbReference>
<dbReference type="InterPro" id="IPR027417">
    <property type="entry name" value="P-loop_NTPase"/>
</dbReference>
<proteinExistence type="predicted"/>
<sequence>MQKDSDVDLYDVFVHSKFKSADNLISDRKLIEKFIEGKNIVINGNGGAGKTFFMRHLWLTIFSNPGALTPIFLELRQLSDLTKIDLKTFIRRTISNHRELSEDLFEHFCQQGRFCFLLDGFDEIAQEHREELQKQILLLSSIYNKCSFAVSSRFEKRFAGWQNFEIFESAPFELDQVKSLVEKVPFDQESKKTFLKKLTPEFFSQNKSFLSNPLLAIMMMMTFRENMDIPRRMNIFYDQAFNTLYQWHDATKAYSRSKALDIEDFQKSFGMFCLLSYYKQSFEFTKSEIINYISLSSKFCAFAHSPEDILEDYEESVNLIKQDGLKYTFIHRSFQEYFAAYALVRIVPDKFGEFLTEIKKRTSDNIIAMCFEMNPRLVVKEYIVPEIKRFDDKKLFSIKRSEPFYFLNRTKSIYTYMVSYVPRNTRRRVKSVTEGMSMEMSEEFSYFIENVGRIMGKRTSSFIRNFSRELLFERDMFRIFEPVQGITSPVDVSVRVTFTPDKIESAVDFENTRPDNAAQIEDQIAVEVDKSSECFSKVEARIRTEMKAMETWCRSEIAKAEKGGRSLNEILGID</sequence>
<name>A0A7G6ST44_9HYPH</name>
<dbReference type="PANTHER" id="PTHR46844:SF1">
    <property type="entry name" value="SLR5058 PROTEIN"/>
    <property type="match status" value="1"/>
</dbReference>